<dbReference type="AlphaFoldDB" id="A0AAP0LTQ8"/>
<accession>A0AAP0LTQ8</accession>
<feature type="domain" description="Poly(A) RNA polymerase mitochondrial-like central palm" evidence="2">
    <location>
        <begin position="134"/>
        <end position="217"/>
    </location>
</feature>
<sequence length="736" mass="82770">MPEMSAFLEMEDLQEELLTSPSHTSSSSSYSSPPNLYPFSIDAELWLLAEERIQEILCTIQPAIVSEKKRKEVINYIQRLINGYYGIEVGIKILVTNISDMQDSLKLHFMDFFCLQFVETQKFAGKDDEYFFPVFPFGSVPLKTYLPDGDIDLTVLSHQNVEEDLARFVCKILENEDQDSKFEIKDVQYVPAQVKIVKCSVQNIPVDISFNQMAGLSALCFLEKVDRLIGKDHLFKRSVILIKAWCYYESRILGAHYGLISTYALEMMVLHIINLFHSSLCGPLAVLHRFLDYYSTFDWDNYCISINGPVAISSLPEIVAETVENDGDELLLSPEFLKKCREIYSVPITALENTGHEFAIKHLNIVDPLKDNNNLGRSVSKGNFHRIRCALSYGAQRLGEILTLPGHCLGMGLEKFFINTLERNGKGLRPDVQVPIHAFGSGKSEAADLSGDYDSYYNGLLYGQCYHDYTLPVTAQFSPPSSPSQIPSRSAWDVLCQYVQGKGNLVYQWGTEVFVPRLPFCHPYASQVRASTFSTDEGEKSRGTGTYIPERTRPPPIEINRPVRARNPESLNHVPVSKLRRKIDKAERLPSRDNLESGCSLNVENGCSLNMENSCSLILSLEEFPLLPVTKNLPPSATNQQFDQSTDKSTQVDDVSSPVVTTIMFGTYEHSLKPSVLPSPSARMKVSGASTTLDTEPGLTIMERQKQQEPSGSRDELIPMKPYHLRDVNDFPPLSQ</sequence>
<evidence type="ECO:0000259" key="2">
    <source>
        <dbReference type="Pfam" id="PF22600"/>
    </source>
</evidence>
<dbReference type="InterPro" id="IPR043519">
    <property type="entry name" value="NT_sf"/>
</dbReference>
<dbReference type="Proteomes" id="UP001428341">
    <property type="component" value="Unassembled WGS sequence"/>
</dbReference>
<keyword evidence="5" id="KW-1185">Reference proteome</keyword>
<proteinExistence type="predicted"/>
<protein>
    <recommendedName>
        <fullName evidence="6">Polymerase nucleotidyl transferase domain-containing protein</fullName>
    </recommendedName>
</protein>
<dbReference type="Pfam" id="PF22600">
    <property type="entry name" value="MTPAP-like_central"/>
    <property type="match status" value="1"/>
</dbReference>
<dbReference type="InterPro" id="IPR054708">
    <property type="entry name" value="MTPAP-like_central"/>
</dbReference>
<gene>
    <name evidence="4" type="ORF">WN944_018139</name>
</gene>
<evidence type="ECO:0000313" key="4">
    <source>
        <dbReference type="EMBL" id="KAK9186751.1"/>
    </source>
</evidence>
<feature type="region of interest" description="Disordered" evidence="1">
    <location>
        <begin position="635"/>
        <end position="654"/>
    </location>
</feature>
<feature type="region of interest" description="Disordered" evidence="1">
    <location>
        <begin position="679"/>
        <end position="736"/>
    </location>
</feature>
<dbReference type="Gene3D" id="1.10.1410.10">
    <property type="match status" value="1"/>
</dbReference>
<feature type="compositionally biased region" description="Basic and acidic residues" evidence="1">
    <location>
        <begin position="703"/>
        <end position="729"/>
    </location>
</feature>
<dbReference type="PANTHER" id="PTHR45979:SF6">
    <property type="entry name" value="NUCLEOTIDYLTRANSFERASE DOMAIN PROTEIN"/>
    <property type="match status" value="1"/>
</dbReference>
<dbReference type="InterPro" id="IPR058920">
    <property type="entry name" value="PAP-OAS1-bd-rel"/>
</dbReference>
<dbReference type="EMBL" id="JBCGBO010000007">
    <property type="protein sequence ID" value="KAK9186751.1"/>
    <property type="molecule type" value="Genomic_DNA"/>
</dbReference>
<feature type="domain" description="PAP/OAS1 substrate-binding-related" evidence="3">
    <location>
        <begin position="229"/>
        <end position="421"/>
    </location>
</feature>
<evidence type="ECO:0008006" key="6">
    <source>
        <dbReference type="Google" id="ProtNLM"/>
    </source>
</evidence>
<dbReference type="Gene3D" id="3.30.460.10">
    <property type="entry name" value="Beta Polymerase, domain 2"/>
    <property type="match status" value="1"/>
</dbReference>
<evidence type="ECO:0000259" key="3">
    <source>
        <dbReference type="Pfam" id="PF26180"/>
    </source>
</evidence>
<comment type="caution">
    <text evidence="4">The sequence shown here is derived from an EMBL/GenBank/DDBJ whole genome shotgun (WGS) entry which is preliminary data.</text>
</comment>
<name>A0AAP0LTQ8_9ROSI</name>
<dbReference type="SUPFAM" id="SSF81301">
    <property type="entry name" value="Nucleotidyltransferase"/>
    <property type="match status" value="1"/>
</dbReference>
<reference evidence="4 5" key="1">
    <citation type="submission" date="2024-05" db="EMBL/GenBank/DDBJ databases">
        <title>Haplotype-resolved chromosome-level genome assembly of Huyou (Citrus changshanensis).</title>
        <authorList>
            <person name="Miao C."/>
            <person name="Chen W."/>
            <person name="Wu Y."/>
            <person name="Wang L."/>
            <person name="Zhao S."/>
            <person name="Grierson D."/>
            <person name="Xu C."/>
            <person name="Chen K."/>
        </authorList>
    </citation>
    <scope>NUCLEOTIDE SEQUENCE [LARGE SCALE GENOMIC DNA]</scope>
    <source>
        <strain evidence="4">01-14</strain>
        <tissue evidence="4">Leaf</tissue>
    </source>
</reference>
<organism evidence="4 5">
    <name type="scientific">Citrus x changshan-huyou</name>
    <dbReference type="NCBI Taxonomy" id="2935761"/>
    <lineage>
        <taxon>Eukaryota</taxon>
        <taxon>Viridiplantae</taxon>
        <taxon>Streptophyta</taxon>
        <taxon>Embryophyta</taxon>
        <taxon>Tracheophyta</taxon>
        <taxon>Spermatophyta</taxon>
        <taxon>Magnoliopsida</taxon>
        <taxon>eudicotyledons</taxon>
        <taxon>Gunneridae</taxon>
        <taxon>Pentapetalae</taxon>
        <taxon>rosids</taxon>
        <taxon>malvids</taxon>
        <taxon>Sapindales</taxon>
        <taxon>Rutaceae</taxon>
        <taxon>Aurantioideae</taxon>
        <taxon>Citrus</taxon>
    </lineage>
</organism>
<evidence type="ECO:0000313" key="5">
    <source>
        <dbReference type="Proteomes" id="UP001428341"/>
    </source>
</evidence>
<dbReference type="InterPro" id="IPR058921">
    <property type="entry name" value="PAP/OAS1-rel"/>
</dbReference>
<dbReference type="PANTHER" id="PTHR45979">
    <property type="entry name" value="PAP/OAS1 SUBSTRATE-BINDING DOMAIN SUPERFAMILY"/>
    <property type="match status" value="1"/>
</dbReference>
<dbReference type="CDD" id="cd05402">
    <property type="entry name" value="NT_PAP_TUTase"/>
    <property type="match status" value="1"/>
</dbReference>
<evidence type="ECO:0000256" key="1">
    <source>
        <dbReference type="SAM" id="MobiDB-lite"/>
    </source>
</evidence>
<dbReference type="Pfam" id="PF26180">
    <property type="entry name" value="PAP-OAS1"/>
    <property type="match status" value="1"/>
</dbReference>
<feature type="region of interest" description="Disordered" evidence="1">
    <location>
        <begin position="532"/>
        <end position="562"/>
    </location>
</feature>
<dbReference type="SUPFAM" id="SSF81631">
    <property type="entry name" value="PAP/OAS1 substrate-binding domain"/>
    <property type="match status" value="1"/>
</dbReference>